<dbReference type="RefSeq" id="XP_028467428.1">
    <property type="nucleotide sequence ID" value="XM_028613437.1"/>
</dbReference>
<organism evidence="8 9">
    <name type="scientific">Sodiomyces alkalinus (strain CBS 110278 / VKM F-3762 / F11)</name>
    <name type="common">Alkaliphilic filamentous fungus</name>
    <dbReference type="NCBI Taxonomy" id="1314773"/>
    <lineage>
        <taxon>Eukaryota</taxon>
        <taxon>Fungi</taxon>
        <taxon>Dikarya</taxon>
        <taxon>Ascomycota</taxon>
        <taxon>Pezizomycotina</taxon>
        <taxon>Sordariomycetes</taxon>
        <taxon>Hypocreomycetidae</taxon>
        <taxon>Glomerellales</taxon>
        <taxon>Plectosphaerellaceae</taxon>
        <taxon>Sodiomyces</taxon>
    </lineage>
</organism>
<accession>A0A3N2PYQ8</accession>
<dbReference type="Proteomes" id="UP000272025">
    <property type="component" value="Unassembled WGS sequence"/>
</dbReference>
<feature type="compositionally biased region" description="Basic and acidic residues" evidence="7">
    <location>
        <begin position="190"/>
        <end position="200"/>
    </location>
</feature>
<dbReference type="Pfam" id="PF04145">
    <property type="entry name" value="Ctr"/>
    <property type="match status" value="1"/>
</dbReference>
<evidence type="ECO:0000256" key="3">
    <source>
        <dbReference type="ARBA" id="ARBA00022692"/>
    </source>
</evidence>
<keyword evidence="6" id="KW-0406">Ion transport</keyword>
<gene>
    <name evidence="8" type="ORF">SODALDRAFT_349802</name>
</gene>
<evidence type="ECO:0000256" key="1">
    <source>
        <dbReference type="ARBA" id="ARBA00004141"/>
    </source>
</evidence>
<comment type="similarity">
    <text evidence="2 6">Belongs to the copper transporter (Ctr) (TC 1.A.56) family. SLC31A subfamily.</text>
</comment>
<keyword evidence="6" id="KW-0187">Copper transport</keyword>
<dbReference type="EMBL" id="ML119053">
    <property type="protein sequence ID" value="ROT39622.1"/>
    <property type="molecule type" value="Genomic_DNA"/>
</dbReference>
<feature type="compositionally biased region" description="Basic residues" evidence="7">
    <location>
        <begin position="205"/>
        <end position="220"/>
    </location>
</feature>
<dbReference type="OrthoDB" id="161814at2759"/>
<evidence type="ECO:0000256" key="2">
    <source>
        <dbReference type="ARBA" id="ARBA00006921"/>
    </source>
</evidence>
<feature type="transmembrane region" description="Helical" evidence="6">
    <location>
        <begin position="150"/>
        <end position="171"/>
    </location>
</feature>
<proteinExistence type="inferred from homology"/>
<keyword evidence="5 6" id="KW-0472">Membrane</keyword>
<dbReference type="GO" id="GO:0016020">
    <property type="term" value="C:membrane"/>
    <property type="evidence" value="ECO:0007669"/>
    <property type="project" value="UniProtKB-SubCell"/>
</dbReference>
<feature type="region of interest" description="Disordered" evidence="7">
    <location>
        <begin position="38"/>
        <end position="75"/>
    </location>
</feature>
<evidence type="ECO:0000256" key="7">
    <source>
        <dbReference type="SAM" id="MobiDB-lite"/>
    </source>
</evidence>
<keyword evidence="3 6" id="KW-0812">Transmembrane</keyword>
<protein>
    <recommendedName>
        <fullName evidence="6">Copper transport protein</fullName>
    </recommendedName>
</protein>
<feature type="region of interest" description="Disordered" evidence="7">
    <location>
        <begin position="178"/>
        <end position="220"/>
    </location>
</feature>
<evidence type="ECO:0000313" key="9">
    <source>
        <dbReference type="Proteomes" id="UP000272025"/>
    </source>
</evidence>
<keyword evidence="6" id="KW-0186">Copper</keyword>
<comment type="subcellular location">
    <subcellularLocation>
        <location evidence="1 6">Membrane</location>
        <topology evidence="1 6">Multi-pass membrane protein</topology>
    </subcellularLocation>
</comment>
<keyword evidence="9" id="KW-1185">Reference proteome</keyword>
<dbReference type="GeneID" id="39581915"/>
<sequence length="220" mass="24727">MAFEGLRRASTELDCVLLQAHVSRCERERDALRLRALEEDGGGSRSGRSNRSGRSRRSVPRGNGGNGGDDGGHTSFAAGSADNDVELDFMALNPRPGDGGRRIALDLERCYEYRGFPPYRPSFIVQLGRTVLHTLRIISAYFLVLLSMYYNGYIILCIFAGAFLGHFMFHWEKVSSVTDRNPAEDDPDTTTDRRRQDHAPNHAVHANKQRGRAKKRRRGF</sequence>
<reference evidence="8 9" key="1">
    <citation type="journal article" date="2018" name="Mol. Ecol.">
        <title>The obligate alkalophilic soda-lake fungus Sodiomyces alkalinus has shifted to a protein diet.</title>
        <authorList>
            <person name="Grum-Grzhimaylo A.A."/>
            <person name="Falkoski D.L."/>
            <person name="van den Heuvel J."/>
            <person name="Valero-Jimenez C.A."/>
            <person name="Min B."/>
            <person name="Choi I.G."/>
            <person name="Lipzen A."/>
            <person name="Daum C.G."/>
            <person name="Aanen D.K."/>
            <person name="Tsang A."/>
            <person name="Henrissat B."/>
            <person name="Bilanenko E.N."/>
            <person name="de Vries R.P."/>
            <person name="van Kan J.A.L."/>
            <person name="Grigoriev I.V."/>
            <person name="Debets A.J.M."/>
        </authorList>
    </citation>
    <scope>NUCLEOTIDE SEQUENCE [LARGE SCALE GENOMIC DNA]</scope>
    <source>
        <strain evidence="8 9">F11</strain>
    </source>
</reference>
<evidence type="ECO:0000313" key="8">
    <source>
        <dbReference type="EMBL" id="ROT39622.1"/>
    </source>
</evidence>
<dbReference type="InterPro" id="IPR007274">
    <property type="entry name" value="Cop_transporter"/>
</dbReference>
<dbReference type="AlphaFoldDB" id="A0A3N2PYQ8"/>
<keyword evidence="6" id="KW-0813">Transport</keyword>
<keyword evidence="4 6" id="KW-1133">Transmembrane helix</keyword>
<dbReference type="PANTHER" id="PTHR12483">
    <property type="entry name" value="SOLUTE CARRIER FAMILY 31 COPPER TRANSPORTERS"/>
    <property type="match status" value="1"/>
</dbReference>
<evidence type="ECO:0000256" key="5">
    <source>
        <dbReference type="ARBA" id="ARBA00023136"/>
    </source>
</evidence>
<dbReference type="PANTHER" id="PTHR12483:SF73">
    <property type="entry name" value="COPPER TRANSPORT PROTEIN CTR3"/>
    <property type="match status" value="1"/>
</dbReference>
<evidence type="ECO:0000256" key="4">
    <source>
        <dbReference type="ARBA" id="ARBA00022989"/>
    </source>
</evidence>
<dbReference type="GO" id="GO:0005375">
    <property type="term" value="F:copper ion transmembrane transporter activity"/>
    <property type="evidence" value="ECO:0007669"/>
    <property type="project" value="UniProtKB-UniRule"/>
</dbReference>
<evidence type="ECO:0000256" key="6">
    <source>
        <dbReference type="RuleBase" id="RU367022"/>
    </source>
</evidence>
<name>A0A3N2PYQ8_SODAK</name>